<evidence type="ECO:0008006" key="3">
    <source>
        <dbReference type="Google" id="ProtNLM"/>
    </source>
</evidence>
<gene>
    <name evidence="1" type="ORF">AMON00008_LOCUS36806</name>
    <name evidence="2" type="ORF">AMON00008_LOCUS36812</name>
</gene>
<evidence type="ECO:0000313" key="1">
    <source>
        <dbReference type="EMBL" id="CAE4617323.1"/>
    </source>
</evidence>
<dbReference type="EMBL" id="HBNR01052475">
    <property type="protein sequence ID" value="CAE4617336.1"/>
    <property type="molecule type" value="Transcribed_RNA"/>
</dbReference>
<protein>
    <recommendedName>
        <fullName evidence="3">Ubiquitin-like domain-containing protein</fullName>
    </recommendedName>
</protein>
<evidence type="ECO:0000313" key="2">
    <source>
        <dbReference type="EMBL" id="CAE4617336.1"/>
    </source>
</evidence>
<name>A0A6T1FZ71_9DINO</name>
<accession>A0A6T1FZ71</accession>
<sequence length="106" mass="11001">MKVAVKCASGLYDLEMADTDTVGELLKKAMENHKCPPWADGVELKLEGQAEDLAEDGTKTLAGAGIFGGATVKMAYYQDVLPADAKKLKLSGISPGTAGPFLAGKA</sequence>
<organism evidence="1">
    <name type="scientific">Alexandrium monilatum</name>
    <dbReference type="NCBI Taxonomy" id="311494"/>
    <lineage>
        <taxon>Eukaryota</taxon>
        <taxon>Sar</taxon>
        <taxon>Alveolata</taxon>
        <taxon>Dinophyceae</taxon>
        <taxon>Gonyaulacales</taxon>
        <taxon>Pyrocystaceae</taxon>
        <taxon>Alexandrium</taxon>
    </lineage>
</organism>
<dbReference type="SUPFAM" id="SSF54236">
    <property type="entry name" value="Ubiquitin-like"/>
    <property type="match status" value="1"/>
</dbReference>
<dbReference type="InterPro" id="IPR029071">
    <property type="entry name" value="Ubiquitin-like_domsf"/>
</dbReference>
<reference evidence="1" key="1">
    <citation type="submission" date="2021-01" db="EMBL/GenBank/DDBJ databases">
        <authorList>
            <person name="Corre E."/>
            <person name="Pelletier E."/>
            <person name="Niang G."/>
            <person name="Scheremetjew M."/>
            <person name="Finn R."/>
            <person name="Kale V."/>
            <person name="Holt S."/>
            <person name="Cochrane G."/>
            <person name="Meng A."/>
            <person name="Brown T."/>
            <person name="Cohen L."/>
        </authorList>
    </citation>
    <scope>NUCLEOTIDE SEQUENCE</scope>
    <source>
        <strain evidence="1">CCMP3105</strain>
    </source>
</reference>
<proteinExistence type="predicted"/>
<dbReference type="EMBL" id="HBNR01052469">
    <property type="protein sequence ID" value="CAE4617323.1"/>
    <property type="molecule type" value="Transcribed_RNA"/>
</dbReference>
<dbReference type="AlphaFoldDB" id="A0A6T1FZ71"/>